<dbReference type="AlphaFoldDB" id="A0A0A9E1W4"/>
<reference evidence="1" key="2">
    <citation type="journal article" date="2015" name="Data Brief">
        <title>Shoot transcriptome of the giant reed, Arundo donax.</title>
        <authorList>
            <person name="Barrero R.A."/>
            <person name="Guerrero F.D."/>
            <person name="Moolhuijzen P."/>
            <person name="Goolsby J.A."/>
            <person name="Tidwell J."/>
            <person name="Bellgard S.E."/>
            <person name="Bellgard M.I."/>
        </authorList>
    </citation>
    <scope>NUCLEOTIDE SEQUENCE</scope>
    <source>
        <tissue evidence="1">Shoot tissue taken approximately 20 cm above the soil surface</tissue>
    </source>
</reference>
<proteinExistence type="predicted"/>
<dbReference type="EMBL" id="GBRH01205990">
    <property type="protein sequence ID" value="JAD91905.1"/>
    <property type="molecule type" value="Transcribed_RNA"/>
</dbReference>
<name>A0A0A9E1W4_ARUDO</name>
<organism evidence="1">
    <name type="scientific">Arundo donax</name>
    <name type="common">Giant reed</name>
    <name type="synonym">Donax arundinaceus</name>
    <dbReference type="NCBI Taxonomy" id="35708"/>
    <lineage>
        <taxon>Eukaryota</taxon>
        <taxon>Viridiplantae</taxon>
        <taxon>Streptophyta</taxon>
        <taxon>Embryophyta</taxon>
        <taxon>Tracheophyta</taxon>
        <taxon>Spermatophyta</taxon>
        <taxon>Magnoliopsida</taxon>
        <taxon>Liliopsida</taxon>
        <taxon>Poales</taxon>
        <taxon>Poaceae</taxon>
        <taxon>PACMAD clade</taxon>
        <taxon>Arundinoideae</taxon>
        <taxon>Arundineae</taxon>
        <taxon>Arundo</taxon>
    </lineage>
</organism>
<sequence>MLGNFFCKILHEIFNNNDVILVWQFIL</sequence>
<protein>
    <submittedName>
        <fullName evidence="1">Uncharacterized protein</fullName>
    </submittedName>
</protein>
<accession>A0A0A9E1W4</accession>
<evidence type="ECO:0000313" key="1">
    <source>
        <dbReference type="EMBL" id="JAD91905.1"/>
    </source>
</evidence>
<reference evidence="1" key="1">
    <citation type="submission" date="2014-09" db="EMBL/GenBank/DDBJ databases">
        <authorList>
            <person name="Magalhaes I.L.F."/>
            <person name="Oliveira U."/>
            <person name="Santos F.R."/>
            <person name="Vidigal T.H.D.A."/>
            <person name="Brescovit A.D."/>
            <person name="Santos A.J."/>
        </authorList>
    </citation>
    <scope>NUCLEOTIDE SEQUENCE</scope>
    <source>
        <tissue evidence="1">Shoot tissue taken approximately 20 cm above the soil surface</tissue>
    </source>
</reference>